<dbReference type="PANTHER" id="PTHR33681">
    <property type="entry name" value="BINDING PROTEIN, PUTATIVE, EXPRESSED-RELATED"/>
    <property type="match status" value="1"/>
</dbReference>
<feature type="signal peptide" evidence="1">
    <location>
        <begin position="1"/>
        <end position="19"/>
    </location>
</feature>
<dbReference type="EMBL" id="JAUHHV010000009">
    <property type="protein sequence ID" value="KAK1412830.1"/>
    <property type="molecule type" value="Genomic_DNA"/>
</dbReference>
<evidence type="ECO:0000313" key="3">
    <source>
        <dbReference type="EMBL" id="KAK1412830.1"/>
    </source>
</evidence>
<gene>
    <name evidence="3" type="ORF">QVD17_34363</name>
</gene>
<keyword evidence="4" id="KW-1185">Reference proteome</keyword>
<dbReference type="InterPro" id="IPR013320">
    <property type="entry name" value="ConA-like_dom_sf"/>
</dbReference>
<proteinExistence type="predicted"/>
<sequence length="218" mass="25317">MMKILYCSMFLFVITLTGCFLINIDAHIDPTSGFVEVMLNETNFEYQKPYDTPLDQRYSYQNKNHRFWVYADDKPHHLGSNTQPRTEIRILPDYSSGIWQFEGLAFVPNGTSGATIVQIHGAAHGNTTILLRIYNGDMRYYSTPVIDTDLYDKWFKVNLIHNVDEGKVTVYIDNQERLKTHDQGPGMLHFKFGVYGAPTNISYYMESRWKAVKIYKKC</sequence>
<dbReference type="SUPFAM" id="SSF49899">
    <property type="entry name" value="Concanavalin A-like lectins/glucanases"/>
    <property type="match status" value="1"/>
</dbReference>
<reference evidence="3" key="1">
    <citation type="journal article" date="2023" name="bioRxiv">
        <title>Improved chromosome-level genome assembly for marigold (Tagetes erecta).</title>
        <authorList>
            <person name="Jiang F."/>
            <person name="Yuan L."/>
            <person name="Wang S."/>
            <person name="Wang H."/>
            <person name="Xu D."/>
            <person name="Wang A."/>
            <person name="Fan W."/>
        </authorList>
    </citation>
    <scope>NUCLEOTIDE SEQUENCE</scope>
    <source>
        <strain evidence="3">WSJ</strain>
        <tissue evidence="3">Leaf</tissue>
    </source>
</reference>
<dbReference type="PROSITE" id="PS51257">
    <property type="entry name" value="PROKAR_LIPOPROTEIN"/>
    <property type="match status" value="1"/>
</dbReference>
<evidence type="ECO:0000256" key="1">
    <source>
        <dbReference type="SAM" id="SignalP"/>
    </source>
</evidence>
<dbReference type="Proteomes" id="UP001229421">
    <property type="component" value="Unassembled WGS sequence"/>
</dbReference>
<dbReference type="Pfam" id="PF08787">
    <property type="entry name" value="Alginate_lyase2"/>
    <property type="match status" value="1"/>
</dbReference>
<organism evidence="3 4">
    <name type="scientific">Tagetes erecta</name>
    <name type="common">African marigold</name>
    <dbReference type="NCBI Taxonomy" id="13708"/>
    <lineage>
        <taxon>Eukaryota</taxon>
        <taxon>Viridiplantae</taxon>
        <taxon>Streptophyta</taxon>
        <taxon>Embryophyta</taxon>
        <taxon>Tracheophyta</taxon>
        <taxon>Spermatophyta</taxon>
        <taxon>Magnoliopsida</taxon>
        <taxon>eudicotyledons</taxon>
        <taxon>Gunneridae</taxon>
        <taxon>Pentapetalae</taxon>
        <taxon>asterids</taxon>
        <taxon>campanulids</taxon>
        <taxon>Asterales</taxon>
        <taxon>Asteraceae</taxon>
        <taxon>Asteroideae</taxon>
        <taxon>Heliantheae alliance</taxon>
        <taxon>Tageteae</taxon>
        <taxon>Tagetes</taxon>
    </lineage>
</organism>
<comment type="caution">
    <text evidence="3">The sequence shown here is derived from an EMBL/GenBank/DDBJ whole genome shotgun (WGS) entry which is preliminary data.</text>
</comment>
<dbReference type="AlphaFoldDB" id="A0AAD8NEG2"/>
<dbReference type="PANTHER" id="PTHR33681:SF11">
    <property type="entry name" value="ALGINATE LYASE"/>
    <property type="match status" value="1"/>
</dbReference>
<protein>
    <recommendedName>
        <fullName evidence="2">Alginate lyase 2 domain-containing protein</fullName>
    </recommendedName>
</protein>
<evidence type="ECO:0000313" key="4">
    <source>
        <dbReference type="Proteomes" id="UP001229421"/>
    </source>
</evidence>
<evidence type="ECO:0000259" key="2">
    <source>
        <dbReference type="Pfam" id="PF08787"/>
    </source>
</evidence>
<dbReference type="InterPro" id="IPR014895">
    <property type="entry name" value="Alginate_lyase_2"/>
</dbReference>
<feature type="domain" description="Alginate lyase 2" evidence="2">
    <location>
        <begin position="42"/>
        <end position="215"/>
    </location>
</feature>
<feature type="chain" id="PRO_5042271531" description="Alginate lyase 2 domain-containing protein" evidence="1">
    <location>
        <begin position="20"/>
        <end position="218"/>
    </location>
</feature>
<accession>A0AAD8NEG2</accession>
<name>A0AAD8NEG2_TARER</name>
<keyword evidence="1" id="KW-0732">Signal</keyword>
<dbReference type="Gene3D" id="2.60.120.200">
    <property type="match status" value="1"/>
</dbReference>